<reference evidence="2 3" key="1">
    <citation type="submission" date="2020-02" db="EMBL/GenBank/DDBJ databases">
        <authorList>
            <person name="Ferguson B K."/>
        </authorList>
    </citation>
    <scope>NUCLEOTIDE SEQUENCE [LARGE SCALE GENOMIC DNA]</scope>
</reference>
<feature type="transmembrane region" description="Helical" evidence="1">
    <location>
        <begin position="84"/>
        <end position="103"/>
    </location>
</feature>
<gene>
    <name evidence="2" type="ORF">NTEN_LOCUS5583</name>
</gene>
<name>A0A6H5G944_9HEMI</name>
<keyword evidence="1" id="KW-0472">Membrane</keyword>
<organism evidence="2 3">
    <name type="scientific">Nesidiocoris tenuis</name>
    <dbReference type="NCBI Taxonomy" id="355587"/>
    <lineage>
        <taxon>Eukaryota</taxon>
        <taxon>Metazoa</taxon>
        <taxon>Ecdysozoa</taxon>
        <taxon>Arthropoda</taxon>
        <taxon>Hexapoda</taxon>
        <taxon>Insecta</taxon>
        <taxon>Pterygota</taxon>
        <taxon>Neoptera</taxon>
        <taxon>Paraneoptera</taxon>
        <taxon>Hemiptera</taxon>
        <taxon>Heteroptera</taxon>
        <taxon>Panheteroptera</taxon>
        <taxon>Cimicomorpha</taxon>
        <taxon>Miridae</taxon>
        <taxon>Dicyphina</taxon>
        <taxon>Nesidiocoris</taxon>
    </lineage>
</organism>
<keyword evidence="1" id="KW-0812">Transmembrane</keyword>
<proteinExistence type="predicted"/>
<evidence type="ECO:0000313" key="2">
    <source>
        <dbReference type="EMBL" id="CAA9999300.1"/>
    </source>
</evidence>
<accession>A0A6H5G944</accession>
<evidence type="ECO:0000256" key="1">
    <source>
        <dbReference type="SAM" id="Phobius"/>
    </source>
</evidence>
<feature type="non-terminal residue" evidence="2">
    <location>
        <position position="110"/>
    </location>
</feature>
<evidence type="ECO:0000313" key="3">
    <source>
        <dbReference type="Proteomes" id="UP000479000"/>
    </source>
</evidence>
<dbReference type="EMBL" id="CADCXU010008613">
    <property type="protein sequence ID" value="CAA9999300.1"/>
    <property type="molecule type" value="Genomic_DNA"/>
</dbReference>
<dbReference type="AlphaFoldDB" id="A0A6H5G944"/>
<keyword evidence="3" id="KW-1185">Reference proteome</keyword>
<keyword evidence="1" id="KW-1133">Transmembrane helix</keyword>
<dbReference type="Proteomes" id="UP000479000">
    <property type="component" value="Unassembled WGS sequence"/>
</dbReference>
<protein>
    <submittedName>
        <fullName evidence="2">Uncharacterized protein</fullName>
    </submittedName>
</protein>
<sequence length="110" mass="11773">MGWLQLTRAATITDISLFSLGSSAAVGRFPVHGLPAAVPRPGSPYVRLSDPRHHGGSADVSSRRYEFCYVQPSCQSRRLLRLGLYAYAGLLSPAGVLISSAPVEASYHDS</sequence>